<accession>A0A1H6VSG2</accession>
<organism evidence="1 2">
    <name type="scientific">Frateuria terrea</name>
    <dbReference type="NCBI Taxonomy" id="529704"/>
    <lineage>
        <taxon>Bacteria</taxon>
        <taxon>Pseudomonadati</taxon>
        <taxon>Pseudomonadota</taxon>
        <taxon>Gammaproteobacteria</taxon>
        <taxon>Lysobacterales</taxon>
        <taxon>Rhodanobacteraceae</taxon>
        <taxon>Frateuria</taxon>
    </lineage>
</organism>
<reference evidence="1 2" key="1">
    <citation type="submission" date="2016-10" db="EMBL/GenBank/DDBJ databases">
        <authorList>
            <person name="de Groot N.N."/>
        </authorList>
    </citation>
    <scope>NUCLEOTIDE SEQUENCE [LARGE SCALE GENOMIC DNA]</scope>
    <source>
        <strain evidence="1 2">DSM 26515</strain>
    </source>
</reference>
<dbReference type="OrthoDB" id="6576970at2"/>
<proteinExistence type="predicted"/>
<evidence type="ECO:0000313" key="1">
    <source>
        <dbReference type="EMBL" id="SEJ03580.1"/>
    </source>
</evidence>
<dbReference type="EMBL" id="FNYC01000004">
    <property type="protein sequence ID" value="SEJ03580.1"/>
    <property type="molecule type" value="Genomic_DNA"/>
</dbReference>
<dbReference type="RefSeq" id="WP_091338576.1">
    <property type="nucleotide sequence ID" value="NZ_FNYC01000004.1"/>
</dbReference>
<name>A0A1H6VSG2_9GAMM</name>
<dbReference type="Proteomes" id="UP000199420">
    <property type="component" value="Unassembled WGS sequence"/>
</dbReference>
<dbReference type="AlphaFoldDB" id="A0A1H6VSG2"/>
<sequence>MLAQCIEAVTTAAGRPLSKAELDGVEERLVSSMTEIARKDPAAWRAMAKDQRYIAGAKLARERYKADVAAAQARTIRDMQTRTAQLRKLDSFAPGLKGRLAALRQRLTMRNTYAGDISLEQKIKAVHHDFTRELDGGAVKGRFWSLVQNPAEQRNLMLAIFGKDTGHPELNTLGKHVREVIERARITANDAGISIHNLDDYMPRAWAWERIGADRARFVKRALEEINPSDYVNRDGSQMAPDQLRRFVEAAAETLGTNGANKRGEQMSVGYGGTVGASRNAPRQLKFRDAEAEIRMAEEFGASDNVLSLLDSHFHGLARDIATVREYGRDADRFVRQLVDRAFAADVGAGLDEGQIKQLESIRRQTLKEYDALRSPGSPGTLPLWAQVSNTIRGIVGSTLLGGSTLAAIPDAAMAMAYGREIGLARRTILGNMAEGVKPSAENLAYIRRLGITAQTLQEGTHRFGAGELSNQFVRFLNHGVHVLSLLRMWDRGQTHGIAASLMDLFGSHVSTGDYSALAPKDRDYLTSRGVTVEHYATWQQAELEGGPTGEHSMLTPDAIYAIPDAKLEPIARARMGDKATPDQIAEDIRRLRSEAAQHLLSVVLSESQIGARGGAGNTVRDNLALHITPDNAGTIMGQMARWLLFLKQTPLGIFRTHMIDVPGGMADWKSAWAYRARFMAASASLGALALTAKTIALGQDPEDLLTRKGLAKVAIASGGLGMYGDFFLGTSTEHRNSGLVKLAGPGATFLDDLIHLYGDTENEASGESTTRPGQYGAKLLKFARNYAMPFSRLWYAKAAFNHMVYQQQMEKLSPGYNARVRARMARNHQTSWWNAGELWPSRAPNLSTAVGGSVP</sequence>
<keyword evidence="2" id="KW-1185">Reference proteome</keyword>
<dbReference type="STRING" id="529704.SAMN02927913_2952"/>
<gene>
    <name evidence="1" type="ORF">SAMN04487997_2278</name>
</gene>
<protein>
    <submittedName>
        <fullName evidence="1">Uncharacterized protein</fullName>
    </submittedName>
</protein>
<evidence type="ECO:0000313" key="2">
    <source>
        <dbReference type="Proteomes" id="UP000199420"/>
    </source>
</evidence>